<gene>
    <name evidence="1" type="ORF">LAD12857_50190</name>
</gene>
<name>A0ABQ5ME41_9FIRM</name>
<sequence length="67" mass="8222">MLSDSFLKREVKPFFRFCLPFMLETFFYGNEYDISGRKPIEIKEDNRYNNYISITIRQRMKEPSEEL</sequence>
<reference evidence="1 2" key="1">
    <citation type="journal article" date="2024" name="Int. J. Syst. Evol. Microbiol.">
        <title>Lacrimispora brassicae sp. nov. isolated from fermented cabbage, and proposal of Clostridium indicum Gundawar et al. 2019 and Clostridium methoxybenzovorans Mechichi et al. 1999 as heterotypic synonyms of Lacrimispora amygdalina (Parshina et al. 2003) Haas and Blanchard 2020 and Lacrimispora indolis (McClung and McCoy 1957) Haas and Blanchard 2020, respectively.</title>
        <authorList>
            <person name="Kobayashi H."/>
            <person name="Tanizawa Y."/>
            <person name="Sakamoto M."/>
            <person name="Ohkuma M."/>
            <person name="Tohno M."/>
        </authorList>
    </citation>
    <scope>NUCLEOTIDE SEQUENCE [LARGE SCALE GENOMIC DNA]</scope>
    <source>
        <strain evidence="1 2">DSM 12857</strain>
    </source>
</reference>
<comment type="caution">
    <text evidence="1">The sequence shown here is derived from an EMBL/GenBank/DDBJ whole genome shotgun (WGS) entry which is preliminary data.</text>
</comment>
<accession>A0ABQ5ME41</accession>
<keyword evidence="2" id="KW-1185">Reference proteome</keyword>
<organism evidence="1 2">
    <name type="scientific">Lacrimispora amygdalina</name>
    <dbReference type="NCBI Taxonomy" id="253257"/>
    <lineage>
        <taxon>Bacteria</taxon>
        <taxon>Bacillati</taxon>
        <taxon>Bacillota</taxon>
        <taxon>Clostridia</taxon>
        <taxon>Lachnospirales</taxon>
        <taxon>Lachnospiraceae</taxon>
        <taxon>Lacrimispora</taxon>
    </lineage>
</organism>
<dbReference type="EMBL" id="BRPJ01000102">
    <property type="protein sequence ID" value="GLB33096.1"/>
    <property type="molecule type" value="Genomic_DNA"/>
</dbReference>
<dbReference type="Proteomes" id="UP001419084">
    <property type="component" value="Unassembled WGS sequence"/>
</dbReference>
<proteinExistence type="predicted"/>
<evidence type="ECO:0000313" key="1">
    <source>
        <dbReference type="EMBL" id="GLB33096.1"/>
    </source>
</evidence>
<evidence type="ECO:0000313" key="2">
    <source>
        <dbReference type="Proteomes" id="UP001419084"/>
    </source>
</evidence>
<protein>
    <submittedName>
        <fullName evidence="1">Uncharacterized protein</fullName>
    </submittedName>
</protein>